<dbReference type="Proteomes" id="UP000177811">
    <property type="component" value="Unassembled WGS sequence"/>
</dbReference>
<accession>A0A1G2KX54</accession>
<feature type="transmembrane region" description="Helical" evidence="1">
    <location>
        <begin position="92"/>
        <end position="112"/>
    </location>
</feature>
<dbReference type="EMBL" id="MHQL01000020">
    <property type="protein sequence ID" value="OHA03152.1"/>
    <property type="molecule type" value="Genomic_DNA"/>
</dbReference>
<keyword evidence="1" id="KW-1133">Transmembrane helix</keyword>
<dbReference type="AlphaFoldDB" id="A0A1G2KX54"/>
<dbReference type="Pfam" id="PF17248">
    <property type="entry name" value="DUF5317"/>
    <property type="match status" value="1"/>
</dbReference>
<evidence type="ECO:0000313" key="3">
    <source>
        <dbReference type="Proteomes" id="UP000177811"/>
    </source>
</evidence>
<feature type="transmembrane region" description="Helical" evidence="1">
    <location>
        <begin position="163"/>
        <end position="184"/>
    </location>
</feature>
<feature type="transmembrane region" description="Helical" evidence="1">
    <location>
        <begin position="67"/>
        <end position="86"/>
    </location>
</feature>
<gene>
    <name evidence="2" type="ORF">A3C16_01760</name>
</gene>
<dbReference type="InterPro" id="IPR035168">
    <property type="entry name" value="DUF5317"/>
</dbReference>
<organism evidence="2 3">
    <name type="scientific">Candidatus Sungbacteria bacterium RIFCSPHIGHO2_02_FULL_51_29</name>
    <dbReference type="NCBI Taxonomy" id="1802273"/>
    <lineage>
        <taxon>Bacteria</taxon>
        <taxon>Candidatus Sungiibacteriota</taxon>
    </lineage>
</organism>
<protein>
    <submittedName>
        <fullName evidence="2">Uncharacterized protein</fullName>
    </submittedName>
</protein>
<evidence type="ECO:0000256" key="1">
    <source>
        <dbReference type="SAM" id="Phobius"/>
    </source>
</evidence>
<feature type="transmembrane region" description="Helical" evidence="1">
    <location>
        <begin position="42"/>
        <end position="60"/>
    </location>
</feature>
<sequence>MRGKFTYVLLHQFRGWAVLDLLSALSLLLVLAHPYRNVFTIPRAYALLLLLVLLVGRVLLNRCRYNSFVGIGNLLVFGACTVFLFSFSDPKYFSMLYVVTVGNALNFVALLFNGGRMPVEPSVLSQRDRELLPDNPLHVTASQHSRMRILDDRIYAALLSNKIISIGDIVLYVGFIATAVHVYLF</sequence>
<comment type="caution">
    <text evidence="2">The sequence shown here is derived from an EMBL/GenBank/DDBJ whole genome shotgun (WGS) entry which is preliminary data.</text>
</comment>
<keyword evidence="1" id="KW-0812">Transmembrane</keyword>
<evidence type="ECO:0000313" key="2">
    <source>
        <dbReference type="EMBL" id="OHA03152.1"/>
    </source>
</evidence>
<name>A0A1G2KX54_9BACT</name>
<keyword evidence="1" id="KW-0472">Membrane</keyword>
<proteinExistence type="predicted"/>
<reference evidence="2 3" key="1">
    <citation type="journal article" date="2016" name="Nat. Commun.">
        <title>Thousands of microbial genomes shed light on interconnected biogeochemical processes in an aquifer system.</title>
        <authorList>
            <person name="Anantharaman K."/>
            <person name="Brown C.T."/>
            <person name="Hug L.A."/>
            <person name="Sharon I."/>
            <person name="Castelle C.J."/>
            <person name="Probst A.J."/>
            <person name="Thomas B.C."/>
            <person name="Singh A."/>
            <person name="Wilkins M.J."/>
            <person name="Karaoz U."/>
            <person name="Brodie E.L."/>
            <person name="Williams K.H."/>
            <person name="Hubbard S.S."/>
            <person name="Banfield J.F."/>
        </authorList>
    </citation>
    <scope>NUCLEOTIDE SEQUENCE [LARGE SCALE GENOMIC DNA]</scope>
</reference>